<reference evidence="2 3" key="1">
    <citation type="submission" date="2023-07" db="EMBL/GenBank/DDBJ databases">
        <title>Genomic Encyclopedia of Type Strains, Phase IV (KMG-IV): sequencing the most valuable type-strain genomes for metagenomic binning, comparative biology and taxonomic classification.</title>
        <authorList>
            <person name="Goeker M."/>
        </authorList>
    </citation>
    <scope>NUCLEOTIDE SEQUENCE [LARGE SCALE GENOMIC DNA]</scope>
    <source>
        <strain evidence="2 3">DSM 17273</strain>
    </source>
</reference>
<evidence type="ECO:0000256" key="1">
    <source>
        <dbReference type="SAM" id="MobiDB-lite"/>
    </source>
</evidence>
<feature type="region of interest" description="Disordered" evidence="1">
    <location>
        <begin position="1"/>
        <end position="25"/>
    </location>
</feature>
<dbReference type="SUPFAM" id="SSF46689">
    <property type="entry name" value="Homeodomain-like"/>
    <property type="match status" value="1"/>
</dbReference>
<evidence type="ECO:0000313" key="3">
    <source>
        <dbReference type="Proteomes" id="UP001185015"/>
    </source>
</evidence>
<accession>A0AA90U0A1</accession>
<sequence length="101" mass="11835">MVISGREDGYDGLIPKYSGGRPSKLSDEQKVQLKEILKERDDWITKEIKYLILKEFVVEYSLMQIHGILKKFGMKFAKPYPHDYRKPVNAEDTLKKDTSNR</sequence>
<evidence type="ECO:0000313" key="2">
    <source>
        <dbReference type="EMBL" id="MDR6223033.1"/>
    </source>
</evidence>
<dbReference type="EMBL" id="JAVDQI010000005">
    <property type="protein sequence ID" value="MDR6223033.1"/>
    <property type="molecule type" value="Genomic_DNA"/>
</dbReference>
<proteinExistence type="predicted"/>
<dbReference type="InterPro" id="IPR009057">
    <property type="entry name" value="Homeodomain-like_sf"/>
</dbReference>
<gene>
    <name evidence="2" type="ORF">J2750_001495</name>
</gene>
<dbReference type="Pfam" id="PF13565">
    <property type="entry name" value="HTH_32"/>
    <property type="match status" value="1"/>
</dbReference>
<protein>
    <submittedName>
        <fullName evidence="2">Transposase</fullName>
    </submittedName>
</protein>
<dbReference type="AlphaFoldDB" id="A0AA90U0A1"/>
<comment type="caution">
    <text evidence="2">The sequence shown here is derived from an EMBL/GenBank/DDBJ whole genome shotgun (WGS) entry which is preliminary data.</text>
</comment>
<dbReference type="Proteomes" id="UP001185015">
    <property type="component" value="Unassembled WGS sequence"/>
</dbReference>
<keyword evidence="3" id="KW-1185">Reference proteome</keyword>
<organism evidence="2 3">
    <name type="scientific">Methanococcoides alaskense</name>
    <dbReference type="NCBI Taxonomy" id="325778"/>
    <lineage>
        <taxon>Archaea</taxon>
        <taxon>Methanobacteriati</taxon>
        <taxon>Methanobacteriota</taxon>
        <taxon>Stenosarchaea group</taxon>
        <taxon>Methanomicrobia</taxon>
        <taxon>Methanosarcinales</taxon>
        <taxon>Methanosarcinaceae</taxon>
        <taxon>Methanococcoides</taxon>
    </lineage>
</organism>
<name>A0AA90U0A1_9EURY</name>